<keyword evidence="2" id="KW-1185">Reference proteome</keyword>
<protein>
    <submittedName>
        <fullName evidence="1">Uncharacterized protein</fullName>
    </submittedName>
</protein>
<evidence type="ECO:0000313" key="1">
    <source>
        <dbReference type="EMBL" id="CAJ2633459.1"/>
    </source>
</evidence>
<dbReference type="EMBL" id="CASHSV030000001">
    <property type="protein sequence ID" value="CAJ2633459.1"/>
    <property type="molecule type" value="Genomic_DNA"/>
</dbReference>
<evidence type="ECO:0000313" key="2">
    <source>
        <dbReference type="Proteomes" id="UP001177021"/>
    </source>
</evidence>
<name>A0ACB0INF0_TRIPR</name>
<sequence>MEQQEQINATLREDVDSMKATIDKLLELVQNLATKESTPQPQRSTEWPELGLPKGYTPPEEESDPIQAPVIIPVANGDPTPQGVSTGQGESSQPRHANNGVGGYVPKQSTTVNAHPDIEPAQMYQAFEERLKAVEGFSVYGVDAMDMCLVPDVVIPPKFKVPDFEKYKGIHCPRNHLRMFCRKMAGYAANEKLMIHVFQDSLSGASLDWYIQLERAQIQTWKDLADAFLKHYKYNLDMAPNRMQLQNLTQKSDESFKEYAQRWRELAARVQPPLLDKELVDTFMSTLRGPYYEKMIGCVSSGFADMVIIGERVEEGLKSGKIKSAFNGQDGAKRKIEGETSAISVGTSQGPTTQLPYFQYPYVAAVAQGQYPPPVNPMTPAQQNHHQQQNGYPQKYQDGPKSNHKRRHTHFDHVPIPYGQILPYLIQKGMVELKPLPPVTPPYPPGFDENARCDYHDGAPGHNIENCRGFKHKVQELIDRKLLSFKEESDS</sequence>
<reference evidence="1" key="1">
    <citation type="submission" date="2023-10" db="EMBL/GenBank/DDBJ databases">
        <authorList>
            <person name="Rodriguez Cubillos JULIANA M."/>
            <person name="De Vega J."/>
        </authorList>
    </citation>
    <scope>NUCLEOTIDE SEQUENCE</scope>
</reference>
<accession>A0ACB0INF0</accession>
<comment type="caution">
    <text evidence="1">The sequence shown here is derived from an EMBL/GenBank/DDBJ whole genome shotgun (WGS) entry which is preliminary data.</text>
</comment>
<dbReference type="Proteomes" id="UP001177021">
    <property type="component" value="Unassembled WGS sequence"/>
</dbReference>
<organism evidence="1 2">
    <name type="scientific">Trifolium pratense</name>
    <name type="common">Red clover</name>
    <dbReference type="NCBI Taxonomy" id="57577"/>
    <lineage>
        <taxon>Eukaryota</taxon>
        <taxon>Viridiplantae</taxon>
        <taxon>Streptophyta</taxon>
        <taxon>Embryophyta</taxon>
        <taxon>Tracheophyta</taxon>
        <taxon>Spermatophyta</taxon>
        <taxon>Magnoliopsida</taxon>
        <taxon>eudicotyledons</taxon>
        <taxon>Gunneridae</taxon>
        <taxon>Pentapetalae</taxon>
        <taxon>rosids</taxon>
        <taxon>fabids</taxon>
        <taxon>Fabales</taxon>
        <taxon>Fabaceae</taxon>
        <taxon>Papilionoideae</taxon>
        <taxon>50 kb inversion clade</taxon>
        <taxon>NPAAA clade</taxon>
        <taxon>Hologalegina</taxon>
        <taxon>IRL clade</taxon>
        <taxon>Trifolieae</taxon>
        <taxon>Trifolium</taxon>
    </lineage>
</organism>
<gene>
    <name evidence="1" type="ORF">MILVUS5_LOCUS4568</name>
</gene>
<proteinExistence type="predicted"/>